<dbReference type="Proteomes" id="UP000248161">
    <property type="component" value="Unassembled WGS sequence"/>
</dbReference>
<dbReference type="PRINTS" id="PR00502">
    <property type="entry name" value="NUDIXFAMILY"/>
</dbReference>
<dbReference type="InterPro" id="IPR015797">
    <property type="entry name" value="NUDIX_hydrolase-like_dom_sf"/>
</dbReference>
<dbReference type="SUPFAM" id="SSF55811">
    <property type="entry name" value="Nudix"/>
    <property type="match status" value="1"/>
</dbReference>
<keyword evidence="1" id="KW-0378">Hydrolase</keyword>
<reference evidence="3 4" key="1">
    <citation type="journal article" date="2015" name="Nat. Commun.">
        <title>Genomic and transcriptomic evidence for scavenging of diverse organic compounds by widespread deep-sea archaea.</title>
        <authorList>
            <person name="Li M."/>
            <person name="Baker B.J."/>
            <person name="Anantharaman K."/>
            <person name="Jain S."/>
            <person name="Breier J.A."/>
            <person name="Dick G.J."/>
        </authorList>
    </citation>
    <scope>NUCLEOTIDE SEQUENCE [LARGE SCALE GENOMIC DNA]</scope>
    <source>
        <strain evidence="3">Cayman_51_deep</strain>
    </source>
</reference>
<evidence type="ECO:0000256" key="1">
    <source>
        <dbReference type="ARBA" id="ARBA00022801"/>
    </source>
</evidence>
<evidence type="ECO:0000259" key="2">
    <source>
        <dbReference type="PROSITE" id="PS51462"/>
    </source>
</evidence>
<evidence type="ECO:0000313" key="4">
    <source>
        <dbReference type="Proteomes" id="UP000248161"/>
    </source>
</evidence>
<evidence type="ECO:0000313" key="3">
    <source>
        <dbReference type="EMBL" id="PXF21920.1"/>
    </source>
</evidence>
<dbReference type="InterPro" id="IPR020084">
    <property type="entry name" value="NUDIX_hydrolase_CS"/>
</dbReference>
<accession>A0A2V3HS34</accession>
<name>A0A2V3HS34_9ARCH</name>
<comment type="caution">
    <text evidence="3">The sequence shown here is derived from an EMBL/GenBank/DDBJ whole genome shotgun (WGS) entry which is preliminary data.</text>
</comment>
<sequence>MKSGMKSTMPNEYVLVWTTSATQSDELSWIMVLNSDRGWELPGGKVMEGEMLDEAALRELYEETGLLGTAKALDSTLVEGGHVVWVEVEEAPSQISWPSFDRQIDEVGWCIEIPRETGWGSDEIQRILNHDWRASQTFGS</sequence>
<dbReference type="Pfam" id="PF00293">
    <property type="entry name" value="NUDIX"/>
    <property type="match status" value="1"/>
</dbReference>
<dbReference type="EMBL" id="PSPG01000004">
    <property type="protein sequence ID" value="PXF21920.1"/>
    <property type="molecule type" value="Genomic_DNA"/>
</dbReference>
<dbReference type="PROSITE" id="PS51462">
    <property type="entry name" value="NUDIX"/>
    <property type="match status" value="1"/>
</dbReference>
<proteinExistence type="predicted"/>
<dbReference type="Gene3D" id="3.90.79.10">
    <property type="entry name" value="Nucleoside Triphosphate Pyrophosphohydrolase"/>
    <property type="match status" value="1"/>
</dbReference>
<dbReference type="InterPro" id="IPR000086">
    <property type="entry name" value="NUDIX_hydrolase_dom"/>
</dbReference>
<organism evidence="3 4">
    <name type="scientific">Candidatus Thalassarchaeum betae</name>
    <dbReference type="NCBI Taxonomy" id="2599289"/>
    <lineage>
        <taxon>Archaea</taxon>
        <taxon>Methanobacteriati</taxon>
        <taxon>Thermoplasmatota</taxon>
        <taxon>Candidatus Poseidoniia</taxon>
        <taxon>Candidatus Poseidoniales</taxon>
        <taxon>Candidatus Thalassarchaeaceae</taxon>
        <taxon>Candidatus Thalassarchaeum</taxon>
    </lineage>
</organism>
<dbReference type="PROSITE" id="PS00893">
    <property type="entry name" value="NUDIX_BOX"/>
    <property type="match status" value="1"/>
</dbReference>
<dbReference type="GO" id="GO:0016787">
    <property type="term" value="F:hydrolase activity"/>
    <property type="evidence" value="ECO:0007669"/>
    <property type="project" value="UniProtKB-KW"/>
</dbReference>
<dbReference type="AlphaFoldDB" id="A0A2V3HS34"/>
<protein>
    <recommendedName>
        <fullName evidence="2">Nudix hydrolase domain-containing protein</fullName>
    </recommendedName>
</protein>
<gene>
    <name evidence="3" type="ORF">CXX69_02095</name>
</gene>
<feature type="domain" description="Nudix hydrolase" evidence="2">
    <location>
        <begin position="7"/>
        <end position="140"/>
    </location>
</feature>
<dbReference type="InterPro" id="IPR020476">
    <property type="entry name" value="Nudix_hydrolase"/>
</dbReference>